<dbReference type="Gene3D" id="1.25.40.20">
    <property type="entry name" value="Ankyrin repeat-containing domain"/>
    <property type="match status" value="1"/>
</dbReference>
<evidence type="ECO:0000313" key="2">
    <source>
        <dbReference type="Proteomes" id="UP001178507"/>
    </source>
</evidence>
<dbReference type="SUPFAM" id="SSF48403">
    <property type="entry name" value="Ankyrin repeat"/>
    <property type="match status" value="1"/>
</dbReference>
<dbReference type="EMBL" id="CAUJNA010000993">
    <property type="protein sequence ID" value="CAJ1383173.1"/>
    <property type="molecule type" value="Genomic_DNA"/>
</dbReference>
<sequence length="585" mass="64459">MGSGLCREVDEAAPPMVHTMLYPMYVLKVSDFLQMAPGSPPAHGALKEKGLLKIWEPGLFVIFVSHQWLGISHPDPAGQHTSMLRQILLRLIAGSTKVEADVVSQSYGRPVEFTEKTRQQIQEGYLFLDWFAIPQITARQHGVNEELTKSEAALAVQSIPAYVEVANLFVALVAECRHEDRGCYCNYTSWLTRGWCRAELWCHLLSNKSDTSVVLAHSTREVRFMFPLDWQQSTVADGEFTVESDRFIVVKLAEAAVEDKIRQLGQTGPLHLYRFYRAMRQKMLGRTGVSWLPNGFLKDFAFPDVQGAVQSSSQMNGLMCAVLAGDVFMIRWLAERRADVNLRCEGLNDLGFFTSQPLLFAAAKSVQAPRVLETLIDLRADVSQTSDSGGSVMLYARCPGQVQVLLRARADPHSPAGSLGMTPLSGCSSNCDAKTLCAMLDARCDPNPPLSGLGISPLHSCILYGRGNRHAQDNLLLLLERRADASARCTPTGRYDWIGQPARMYARLAGLATLPLVLRHYAVLPGLTPLGSAAFTGDEASACVLWRHGAETAGNDDGHTLQDIAESNGYFHLLPLLQSFNTFYV</sequence>
<reference evidence="1" key="1">
    <citation type="submission" date="2023-08" db="EMBL/GenBank/DDBJ databases">
        <authorList>
            <person name="Chen Y."/>
            <person name="Shah S."/>
            <person name="Dougan E. K."/>
            <person name="Thang M."/>
            <person name="Chan C."/>
        </authorList>
    </citation>
    <scope>NUCLEOTIDE SEQUENCE</scope>
</reference>
<protein>
    <submittedName>
        <fullName evidence="1">Uncharacterized protein</fullName>
    </submittedName>
</protein>
<dbReference type="InterPro" id="IPR002110">
    <property type="entry name" value="Ankyrin_rpt"/>
</dbReference>
<dbReference type="Proteomes" id="UP001178507">
    <property type="component" value="Unassembled WGS sequence"/>
</dbReference>
<name>A0AA36I8P0_9DINO</name>
<gene>
    <name evidence="1" type="ORF">EVOR1521_LOCUS10360</name>
</gene>
<evidence type="ECO:0000313" key="1">
    <source>
        <dbReference type="EMBL" id="CAJ1383173.1"/>
    </source>
</evidence>
<organism evidence="1 2">
    <name type="scientific">Effrenium voratum</name>
    <dbReference type="NCBI Taxonomy" id="2562239"/>
    <lineage>
        <taxon>Eukaryota</taxon>
        <taxon>Sar</taxon>
        <taxon>Alveolata</taxon>
        <taxon>Dinophyceae</taxon>
        <taxon>Suessiales</taxon>
        <taxon>Symbiodiniaceae</taxon>
        <taxon>Effrenium</taxon>
    </lineage>
</organism>
<dbReference type="SMART" id="SM00248">
    <property type="entry name" value="ANK"/>
    <property type="match status" value="4"/>
</dbReference>
<dbReference type="InterPro" id="IPR036770">
    <property type="entry name" value="Ankyrin_rpt-contain_sf"/>
</dbReference>
<comment type="caution">
    <text evidence="1">The sequence shown here is derived from an EMBL/GenBank/DDBJ whole genome shotgun (WGS) entry which is preliminary data.</text>
</comment>
<keyword evidence="2" id="KW-1185">Reference proteome</keyword>
<dbReference type="AlphaFoldDB" id="A0AA36I8P0"/>
<proteinExistence type="predicted"/>
<accession>A0AA36I8P0</accession>